<protein>
    <recommendedName>
        <fullName evidence="3">Terpene synthase</fullName>
    </recommendedName>
</protein>
<name>A0A101RXC0_9ACTN</name>
<evidence type="ECO:0000313" key="2">
    <source>
        <dbReference type="Proteomes" id="UP000054375"/>
    </source>
</evidence>
<dbReference type="EMBL" id="LMWV01000022">
    <property type="protein sequence ID" value="KUN63429.1"/>
    <property type="molecule type" value="Genomic_DNA"/>
</dbReference>
<dbReference type="InterPro" id="IPR008949">
    <property type="entry name" value="Isoprenoid_synthase_dom_sf"/>
</dbReference>
<comment type="caution">
    <text evidence="1">The sequence shown here is derived from an EMBL/GenBank/DDBJ whole genome shotgun (WGS) entry which is preliminary data.</text>
</comment>
<accession>A0A101RXC0</accession>
<gene>
    <name evidence="1" type="ORF">AQJ54_27065</name>
</gene>
<keyword evidence="2" id="KW-1185">Reference proteome</keyword>
<dbReference type="AlphaFoldDB" id="A0A101RXC0"/>
<sequence>MTFDLLEVGHDRELPESVAASDLYRMVRFAANDAIGWTNDLYSLPKDCAVGDSDHLTAVLREARRGSWGEAASKAARMIHEATADFLTACGDLRTMRDFYEVTDTEWEVVEESLEDLALWISGSLHWHQETPRYRLRPETGWFGMRPQP</sequence>
<dbReference type="SUPFAM" id="SSF48576">
    <property type="entry name" value="Terpenoid synthases"/>
    <property type="match status" value="1"/>
</dbReference>
<proteinExistence type="predicted"/>
<dbReference type="Gene3D" id="1.10.600.10">
    <property type="entry name" value="Farnesyl Diphosphate Synthase"/>
    <property type="match status" value="1"/>
</dbReference>
<organism evidence="1 2">
    <name type="scientific">Streptomyces griseorubiginosus</name>
    <dbReference type="NCBI Taxonomy" id="67304"/>
    <lineage>
        <taxon>Bacteria</taxon>
        <taxon>Bacillati</taxon>
        <taxon>Actinomycetota</taxon>
        <taxon>Actinomycetes</taxon>
        <taxon>Kitasatosporales</taxon>
        <taxon>Streptomycetaceae</taxon>
        <taxon>Streptomyces</taxon>
    </lineage>
</organism>
<evidence type="ECO:0000313" key="1">
    <source>
        <dbReference type="EMBL" id="KUN63429.1"/>
    </source>
</evidence>
<reference evidence="1 2" key="1">
    <citation type="submission" date="2015-10" db="EMBL/GenBank/DDBJ databases">
        <title>Draft genome sequence of Streptomyces griseorubiginosus DSM 40469, type strain for the species Streptomyces griseorubiginosus.</title>
        <authorList>
            <person name="Ruckert C."/>
            <person name="Winkler A."/>
            <person name="Kalinowski J."/>
            <person name="Kampfer P."/>
            <person name="Glaeser S."/>
        </authorList>
    </citation>
    <scope>NUCLEOTIDE SEQUENCE [LARGE SCALE GENOMIC DNA]</scope>
    <source>
        <strain evidence="1 2">DSM 40469</strain>
    </source>
</reference>
<dbReference type="Pfam" id="PF19086">
    <property type="entry name" value="Terpene_syn_C_2"/>
    <property type="match status" value="1"/>
</dbReference>
<dbReference type="Proteomes" id="UP000054375">
    <property type="component" value="Unassembled WGS sequence"/>
</dbReference>
<evidence type="ECO:0008006" key="3">
    <source>
        <dbReference type="Google" id="ProtNLM"/>
    </source>
</evidence>